<dbReference type="Proteomes" id="UP001165121">
    <property type="component" value="Unassembled WGS sequence"/>
</dbReference>
<dbReference type="AlphaFoldDB" id="A0A9W6TJ79"/>
<feature type="compositionally biased region" description="Basic and acidic residues" evidence="1">
    <location>
        <begin position="473"/>
        <end position="484"/>
    </location>
</feature>
<feature type="compositionally biased region" description="Polar residues" evidence="1">
    <location>
        <begin position="107"/>
        <end position="134"/>
    </location>
</feature>
<feature type="compositionally biased region" description="Polar residues" evidence="1">
    <location>
        <begin position="485"/>
        <end position="498"/>
    </location>
</feature>
<feature type="compositionally biased region" description="Low complexity" evidence="1">
    <location>
        <begin position="546"/>
        <end position="566"/>
    </location>
</feature>
<evidence type="ECO:0000256" key="1">
    <source>
        <dbReference type="SAM" id="MobiDB-lite"/>
    </source>
</evidence>
<evidence type="ECO:0000313" key="3">
    <source>
        <dbReference type="Proteomes" id="UP001165121"/>
    </source>
</evidence>
<dbReference type="EMBL" id="BSXT01000030">
    <property type="protein sequence ID" value="GMF15258.1"/>
    <property type="molecule type" value="Genomic_DNA"/>
</dbReference>
<accession>A0A9W6TJ79</accession>
<gene>
    <name evidence="2" type="ORF">Pfra01_000035800</name>
</gene>
<feature type="compositionally biased region" description="Basic and acidic residues" evidence="1">
    <location>
        <begin position="594"/>
        <end position="607"/>
    </location>
</feature>
<sequence>MIKSAFKEENVRNDLLMEGYEVELLGQAFVSQCRIAGIPALRSPLGSPESEPNPKRPQYRRARPLSVSTPTDVSLNAGAQAMSVQGSTLNASSSGISDSVPSLIGPSGNSNDSAYATSFHTQTSRDSSPSSALMSLGHSVSTHMRPGLGLSVRSGGALAAVPDMGMVVTKTVIPARRVLPDQDDVDMAEVESAETRSSKTASRRRSARSKTAVKPEKLESAPSESGLISEGLQQSSLSSRRDRSVRTRSSRTSRSLRLGSRSSSASSGAAQVVLNVMRQLQEQQAAFKTQLSQAQLDMRLGMQRELQNASFEVRAMKAEVSLTAERELRSPGDEGGSVPRARRAEEADGEMKKRLDSVQQTIQNILLERELEWAERELERNTALNLQKFLADQNRELRATLSQVQSVNATTPPQPATGITADTSVASHSATLNQVSSSAINDGVVPSTGYAHLRNTTEVGAAQLRAIAGTSLPKKETAERDRSSQRTSTVTTLKSSGTKSESAAKVSASSAAKKCAAKKHASRRPSSRRGKEHADPPPSDPDDSDSNSSDSSGDNSSSSAYSSSSSDDFDLDLTTSTTNQGMHDSVDEGYDTLPPRRDFRADNDPQGRFKARRPGRAFVAQGSEPDSSSEFERRVRFEGLDDEAKPAAQVALAKGREKSVTEPAPAETQSVFKVENVTKEIYRVLDAEGWRPPPQFGNADVRSGNPDLRSRPMSPRSSNSPWQRTCENSRRIGHSKENCWADLICDRCHQQGHPTEACRANPCPGCNQLHRGFSCEDWRAIQAMKKITRQGALNDLTLDAPQTGEADSGKKPLNH</sequence>
<feature type="compositionally biased region" description="Low complexity" evidence="1">
    <location>
        <begin position="711"/>
        <end position="721"/>
    </location>
</feature>
<comment type="caution">
    <text evidence="2">The sequence shown here is derived from an EMBL/GenBank/DDBJ whole genome shotgun (WGS) entry which is preliminary data.</text>
</comment>
<dbReference type="OrthoDB" id="111316at2759"/>
<feature type="region of interest" description="Disordered" evidence="1">
    <location>
        <begin position="40"/>
        <end position="71"/>
    </location>
</feature>
<feature type="region of interest" description="Disordered" evidence="1">
    <location>
        <begin position="184"/>
        <end position="268"/>
    </location>
</feature>
<organism evidence="2 3">
    <name type="scientific">Phytophthora fragariaefolia</name>
    <dbReference type="NCBI Taxonomy" id="1490495"/>
    <lineage>
        <taxon>Eukaryota</taxon>
        <taxon>Sar</taxon>
        <taxon>Stramenopiles</taxon>
        <taxon>Oomycota</taxon>
        <taxon>Peronosporomycetes</taxon>
        <taxon>Peronosporales</taxon>
        <taxon>Peronosporaceae</taxon>
        <taxon>Phytophthora</taxon>
    </lineage>
</organism>
<feature type="compositionally biased region" description="Basic residues" evidence="1">
    <location>
        <begin position="515"/>
        <end position="531"/>
    </location>
</feature>
<feature type="region of interest" description="Disordered" evidence="1">
    <location>
        <begin position="693"/>
        <end position="728"/>
    </location>
</feature>
<protein>
    <submittedName>
        <fullName evidence="2">Unnamed protein product</fullName>
    </submittedName>
</protein>
<evidence type="ECO:0000313" key="2">
    <source>
        <dbReference type="EMBL" id="GMF15258.1"/>
    </source>
</evidence>
<feature type="region of interest" description="Disordered" evidence="1">
    <location>
        <begin position="89"/>
        <end position="134"/>
    </location>
</feature>
<feature type="compositionally biased region" description="Basic and acidic residues" evidence="1">
    <location>
        <begin position="342"/>
        <end position="355"/>
    </location>
</feature>
<feature type="compositionally biased region" description="Low complexity" evidence="1">
    <location>
        <begin position="499"/>
        <end position="514"/>
    </location>
</feature>
<reference evidence="2" key="1">
    <citation type="submission" date="2023-04" db="EMBL/GenBank/DDBJ databases">
        <title>Phytophthora fragariaefolia NBRC 109709.</title>
        <authorList>
            <person name="Ichikawa N."/>
            <person name="Sato H."/>
            <person name="Tonouchi N."/>
        </authorList>
    </citation>
    <scope>NUCLEOTIDE SEQUENCE</scope>
    <source>
        <strain evidence="2">NBRC 109709</strain>
    </source>
</reference>
<feature type="region of interest" description="Disordered" evidence="1">
    <location>
        <begin position="324"/>
        <end position="355"/>
    </location>
</feature>
<name>A0A9W6TJ79_9STRA</name>
<feature type="region of interest" description="Disordered" evidence="1">
    <location>
        <begin position="470"/>
        <end position="631"/>
    </location>
</feature>
<proteinExistence type="predicted"/>
<feature type="compositionally biased region" description="Polar residues" evidence="1">
    <location>
        <begin position="573"/>
        <end position="582"/>
    </location>
</feature>
<feature type="compositionally biased region" description="Polar residues" evidence="1">
    <location>
        <begin position="89"/>
        <end position="100"/>
    </location>
</feature>
<feature type="compositionally biased region" description="Low complexity" evidence="1">
    <location>
        <begin position="252"/>
        <end position="268"/>
    </location>
</feature>
<keyword evidence="3" id="KW-1185">Reference proteome</keyword>